<feature type="chain" id="PRO_5015984994" evidence="1">
    <location>
        <begin position="21"/>
        <end position="72"/>
    </location>
</feature>
<accession>A0A2X0M7K8</accession>
<reference evidence="2 3" key="1">
    <citation type="submission" date="2016-11" db="EMBL/GenBank/DDBJ databases">
        <authorList>
            <person name="Jaros S."/>
            <person name="Januszkiewicz K."/>
            <person name="Wedrychowicz H."/>
        </authorList>
    </citation>
    <scope>NUCLEOTIDE SEQUENCE [LARGE SCALE GENOMIC DNA]</scope>
</reference>
<sequence length="72" mass="7608">MRSIITFLLTLCVALTVFQAACPVGTTLKKSKSVSSASTDSVVAQVFKYGPRAARAAAGSNSPLKRGMRIYI</sequence>
<protein>
    <submittedName>
        <fullName evidence="2">BQ5605_C001g00467 protein</fullName>
    </submittedName>
</protein>
<evidence type="ECO:0000313" key="2">
    <source>
        <dbReference type="EMBL" id="SGY46749.1"/>
    </source>
</evidence>
<dbReference type="Proteomes" id="UP000249464">
    <property type="component" value="Unassembled WGS sequence"/>
</dbReference>
<evidence type="ECO:0000313" key="3">
    <source>
        <dbReference type="Proteomes" id="UP000249464"/>
    </source>
</evidence>
<dbReference type="AlphaFoldDB" id="A0A2X0M7K8"/>
<keyword evidence="3" id="KW-1185">Reference proteome</keyword>
<feature type="signal peptide" evidence="1">
    <location>
        <begin position="1"/>
        <end position="20"/>
    </location>
</feature>
<keyword evidence="1" id="KW-0732">Signal</keyword>
<organism evidence="2 3">
    <name type="scientific">Microbotryum silenes-dioicae</name>
    <dbReference type="NCBI Taxonomy" id="796604"/>
    <lineage>
        <taxon>Eukaryota</taxon>
        <taxon>Fungi</taxon>
        <taxon>Dikarya</taxon>
        <taxon>Basidiomycota</taxon>
        <taxon>Pucciniomycotina</taxon>
        <taxon>Microbotryomycetes</taxon>
        <taxon>Microbotryales</taxon>
        <taxon>Microbotryaceae</taxon>
        <taxon>Microbotryum</taxon>
    </lineage>
</organism>
<dbReference type="EMBL" id="FQNC01000043">
    <property type="protein sequence ID" value="SGY46749.1"/>
    <property type="molecule type" value="Genomic_DNA"/>
</dbReference>
<gene>
    <name evidence="2" type="primary">BQ5605_C001g00467</name>
    <name evidence="2" type="ORF">BQ5605_C001G00467</name>
</gene>
<proteinExistence type="predicted"/>
<evidence type="ECO:0000256" key="1">
    <source>
        <dbReference type="SAM" id="SignalP"/>
    </source>
</evidence>
<name>A0A2X0M7K8_9BASI</name>